<dbReference type="GO" id="GO:0003677">
    <property type="term" value="F:DNA binding"/>
    <property type="evidence" value="ECO:0007669"/>
    <property type="project" value="UniProtKB-KW"/>
</dbReference>
<evidence type="ECO:0000313" key="3">
    <source>
        <dbReference type="EMBL" id="MBC5642298.1"/>
    </source>
</evidence>
<proteinExistence type="inferred from homology"/>
<sequence length="72" mass="8467">MNKKQLIDALSTKLKQKNIHYPKWELESFVDPVLEVIIETLSHGEEIKLNKFGRFSIKHKKGSSYTRRLGLR</sequence>
<evidence type="ECO:0000256" key="1">
    <source>
        <dbReference type="ARBA" id="ARBA00010529"/>
    </source>
</evidence>
<dbReference type="Pfam" id="PF00216">
    <property type="entry name" value="Bac_DNA_binding"/>
    <property type="match status" value="1"/>
</dbReference>
<dbReference type="Proteomes" id="UP000644010">
    <property type="component" value="Unassembled WGS sequence"/>
</dbReference>
<accession>A0ABR7DZF0</accession>
<dbReference type="InterPro" id="IPR010992">
    <property type="entry name" value="IHF-like_DNA-bd_dom_sf"/>
</dbReference>
<evidence type="ECO:0000313" key="4">
    <source>
        <dbReference type="Proteomes" id="UP000644010"/>
    </source>
</evidence>
<protein>
    <submittedName>
        <fullName evidence="3">HU family DNA-binding protein</fullName>
    </submittedName>
</protein>
<dbReference type="EMBL" id="JACOOI010000004">
    <property type="protein sequence ID" value="MBC5642298.1"/>
    <property type="molecule type" value="Genomic_DNA"/>
</dbReference>
<dbReference type="RefSeq" id="WP_186958569.1">
    <property type="nucleotide sequence ID" value="NZ_JACOOI010000004.1"/>
</dbReference>
<comment type="similarity">
    <text evidence="1">Belongs to the bacterial histone-like protein family.</text>
</comment>
<keyword evidence="4" id="KW-1185">Reference proteome</keyword>
<keyword evidence="2 3" id="KW-0238">DNA-binding</keyword>
<reference evidence="3 4" key="1">
    <citation type="submission" date="2020-08" db="EMBL/GenBank/DDBJ databases">
        <title>Genome public.</title>
        <authorList>
            <person name="Liu C."/>
            <person name="Sun Q."/>
        </authorList>
    </citation>
    <scope>NUCLEOTIDE SEQUENCE [LARGE SCALE GENOMIC DNA]</scope>
    <source>
        <strain evidence="3 4">BX2</strain>
    </source>
</reference>
<comment type="caution">
    <text evidence="3">The sequence shown here is derived from an EMBL/GenBank/DDBJ whole genome shotgun (WGS) entry which is preliminary data.</text>
</comment>
<gene>
    <name evidence="3" type="ORF">H8S77_05300</name>
</gene>
<dbReference type="SUPFAM" id="SSF47729">
    <property type="entry name" value="IHF-like DNA-binding proteins"/>
    <property type="match status" value="1"/>
</dbReference>
<name>A0ABR7DZF0_9BACT</name>
<dbReference type="Gene3D" id="4.10.520.10">
    <property type="entry name" value="IHF-like DNA-binding proteins"/>
    <property type="match status" value="1"/>
</dbReference>
<evidence type="ECO:0000256" key="2">
    <source>
        <dbReference type="ARBA" id="ARBA00023125"/>
    </source>
</evidence>
<organism evidence="3 4">
    <name type="scientific">Parabacteroides segnis</name>
    <dbReference type="NCBI Taxonomy" id="2763058"/>
    <lineage>
        <taxon>Bacteria</taxon>
        <taxon>Pseudomonadati</taxon>
        <taxon>Bacteroidota</taxon>
        <taxon>Bacteroidia</taxon>
        <taxon>Bacteroidales</taxon>
        <taxon>Tannerellaceae</taxon>
        <taxon>Parabacteroides</taxon>
    </lineage>
</organism>
<dbReference type="InterPro" id="IPR000119">
    <property type="entry name" value="Hist_DNA-bd"/>
</dbReference>